<dbReference type="NCBIfam" id="NF008865">
    <property type="entry name" value="PRK11898.1"/>
    <property type="match status" value="1"/>
</dbReference>
<evidence type="ECO:0000256" key="2">
    <source>
        <dbReference type="ARBA" id="ARBA00002364"/>
    </source>
</evidence>
<dbReference type="Pfam" id="PF01817">
    <property type="entry name" value="CM_2"/>
    <property type="match status" value="1"/>
</dbReference>
<evidence type="ECO:0000256" key="18">
    <source>
        <dbReference type="ARBA" id="ARBA00047848"/>
    </source>
</evidence>
<evidence type="ECO:0000256" key="14">
    <source>
        <dbReference type="ARBA" id="ARBA00023239"/>
    </source>
</evidence>
<dbReference type="GO" id="GO:0004664">
    <property type="term" value="F:prephenate dehydratase activity"/>
    <property type="evidence" value="ECO:0007669"/>
    <property type="project" value="UniProtKB-EC"/>
</dbReference>
<feature type="domain" description="Chorismate mutase" evidence="19">
    <location>
        <begin position="1"/>
        <end position="88"/>
    </location>
</feature>
<dbReference type="InterPro" id="IPR002701">
    <property type="entry name" value="CM_II_prokaryot"/>
</dbReference>
<evidence type="ECO:0000256" key="8">
    <source>
        <dbReference type="ARBA" id="ARBA00021872"/>
    </source>
</evidence>
<dbReference type="SUPFAM" id="SSF48600">
    <property type="entry name" value="Chorismate mutase II"/>
    <property type="match status" value="1"/>
</dbReference>
<dbReference type="SUPFAM" id="SSF55021">
    <property type="entry name" value="ACT-like"/>
    <property type="match status" value="1"/>
</dbReference>
<dbReference type="SUPFAM" id="SSF53850">
    <property type="entry name" value="Periplasmic binding protein-like II"/>
    <property type="match status" value="1"/>
</dbReference>
<evidence type="ECO:0000256" key="17">
    <source>
        <dbReference type="ARBA" id="ARBA00031520"/>
    </source>
</evidence>
<dbReference type="RefSeq" id="WP_118438192.1">
    <property type="nucleotide sequence ID" value="NZ_JBBMFC010000005.1"/>
</dbReference>
<evidence type="ECO:0000259" key="19">
    <source>
        <dbReference type="PROSITE" id="PS51168"/>
    </source>
</evidence>
<dbReference type="EC" id="4.2.1.51" evidence="6"/>
<dbReference type="SMART" id="SM00830">
    <property type="entry name" value="CM_2"/>
    <property type="match status" value="1"/>
</dbReference>
<dbReference type="PROSITE" id="PS51168">
    <property type="entry name" value="CHORISMATE_MUT_2"/>
    <property type="match status" value="1"/>
</dbReference>
<sequence>MEDLSKLRQDIDRIDRQIVELFEERMGVSRQVAEYKIANGKKVLDRARELEKLETLGNLTNDSFNRHGIQELFQQIMAMSRKLQYQLLAEEGVSGNLPFTRIDHIDRKHCRVVYQGVEGAYAHEATLQYFGKDANAFHVPTWRDCMEAIKEGVADYAVLPIENSSAGEVNDIYDLLEEYDNYIVGEQILKINHALLGLPGTSLDEIRTVYSHPQALMQCSVYLDKHSDWQRISLSNTAMAARKVAEDKDRSQVAIGSPAAAGYHGLEVLEMPINHNRFNSTRFIIVTNRKMYEADAKKVSICFELPHTSGSLYNILSHIIYNDLNMCKIESRPIPERNWEYHFFVDFEGNLDDSAVKNAIRGIMEEAVNFKILGNY</sequence>
<dbReference type="PANTHER" id="PTHR21022:SF19">
    <property type="entry name" value="PREPHENATE DEHYDRATASE-RELATED"/>
    <property type="match status" value="1"/>
</dbReference>
<name>A0ABV1HYK0_9FIRM</name>
<dbReference type="InterPro" id="IPR036979">
    <property type="entry name" value="CM_dom_sf"/>
</dbReference>
<dbReference type="Gene3D" id="3.40.190.10">
    <property type="entry name" value="Periplasmic binding protein-like II"/>
    <property type="match status" value="2"/>
</dbReference>
<organism evidence="22 23">
    <name type="scientific">Hominiventricola aquisgranensis</name>
    <dbReference type="NCBI Taxonomy" id="3133164"/>
    <lineage>
        <taxon>Bacteria</taxon>
        <taxon>Bacillati</taxon>
        <taxon>Bacillota</taxon>
        <taxon>Clostridia</taxon>
        <taxon>Lachnospirales</taxon>
        <taxon>Lachnospiraceae</taxon>
        <taxon>Hominiventricola</taxon>
    </lineage>
</organism>
<evidence type="ECO:0000256" key="7">
    <source>
        <dbReference type="ARBA" id="ARBA00014401"/>
    </source>
</evidence>
<dbReference type="PANTHER" id="PTHR21022">
    <property type="entry name" value="PREPHENATE DEHYDRATASE P PROTEIN"/>
    <property type="match status" value="1"/>
</dbReference>
<proteinExistence type="predicted"/>
<evidence type="ECO:0000256" key="12">
    <source>
        <dbReference type="ARBA" id="ARBA00023222"/>
    </source>
</evidence>
<dbReference type="Pfam" id="PF00800">
    <property type="entry name" value="PDT"/>
    <property type="match status" value="1"/>
</dbReference>
<dbReference type="InterPro" id="IPR008242">
    <property type="entry name" value="Chor_mutase/pphenate_deHydtase"/>
</dbReference>
<evidence type="ECO:0000256" key="5">
    <source>
        <dbReference type="ARBA" id="ARBA00004817"/>
    </source>
</evidence>
<comment type="pathway">
    <text evidence="5">Metabolic intermediate biosynthesis; prephenate biosynthesis; prephenate from chorismate: step 1/1.</text>
</comment>
<keyword evidence="15" id="KW-0511">Multifunctional enzyme</keyword>
<comment type="catalytic activity">
    <reaction evidence="1">
        <text>chorismate = prephenate</text>
        <dbReference type="Rhea" id="RHEA:13897"/>
        <dbReference type="ChEBI" id="CHEBI:29748"/>
        <dbReference type="ChEBI" id="CHEBI:29934"/>
        <dbReference type="EC" id="5.4.99.5"/>
    </reaction>
</comment>
<dbReference type="CDD" id="cd04905">
    <property type="entry name" value="ACT_CM-PDT"/>
    <property type="match status" value="1"/>
</dbReference>
<evidence type="ECO:0000256" key="3">
    <source>
        <dbReference type="ARBA" id="ARBA00004496"/>
    </source>
</evidence>
<evidence type="ECO:0000256" key="1">
    <source>
        <dbReference type="ARBA" id="ARBA00000824"/>
    </source>
</evidence>
<keyword evidence="10" id="KW-0028">Amino-acid biosynthesis</keyword>
<evidence type="ECO:0000256" key="6">
    <source>
        <dbReference type="ARBA" id="ARBA00013147"/>
    </source>
</evidence>
<feature type="domain" description="Prephenate dehydratase" evidence="20">
    <location>
        <begin position="111"/>
        <end position="288"/>
    </location>
</feature>
<dbReference type="InterPro" id="IPR036263">
    <property type="entry name" value="Chorismate_II_sf"/>
</dbReference>
<reference evidence="22 23" key="1">
    <citation type="submission" date="2024-03" db="EMBL/GenBank/DDBJ databases">
        <title>Human intestinal bacterial collection.</title>
        <authorList>
            <person name="Pauvert C."/>
            <person name="Hitch T.C.A."/>
            <person name="Clavel T."/>
        </authorList>
    </citation>
    <scope>NUCLEOTIDE SEQUENCE [LARGE SCALE GENOMIC DNA]</scope>
    <source>
        <strain evidence="22 23">CLA-AA-H78B</strain>
    </source>
</reference>
<dbReference type="InterPro" id="IPR001086">
    <property type="entry name" value="Preph_deHydtase"/>
</dbReference>
<dbReference type="InterPro" id="IPR045865">
    <property type="entry name" value="ACT-like_dom_sf"/>
</dbReference>
<dbReference type="Gene3D" id="1.20.59.10">
    <property type="entry name" value="Chorismate mutase"/>
    <property type="match status" value="1"/>
</dbReference>
<evidence type="ECO:0000313" key="22">
    <source>
        <dbReference type="EMBL" id="MEQ2578010.1"/>
    </source>
</evidence>
<dbReference type="Gene3D" id="3.30.70.260">
    <property type="match status" value="1"/>
</dbReference>
<keyword evidence="14 22" id="KW-0456">Lyase</keyword>
<evidence type="ECO:0000259" key="21">
    <source>
        <dbReference type="PROSITE" id="PS51671"/>
    </source>
</evidence>
<evidence type="ECO:0000256" key="10">
    <source>
        <dbReference type="ARBA" id="ARBA00022605"/>
    </source>
</evidence>
<protein>
    <recommendedName>
        <fullName evidence="7">Bifunctional chorismate mutase/prephenate dehydratase</fullName>
        <ecNumber evidence="6">4.2.1.51</ecNumber>
    </recommendedName>
    <alternativeName>
        <fullName evidence="17">Chorismate mutase-prephenate dehydratase</fullName>
    </alternativeName>
    <alternativeName>
        <fullName evidence="8">Prephenate dehydratase</fullName>
    </alternativeName>
    <alternativeName>
        <fullName evidence="16">p-protein</fullName>
    </alternativeName>
</protein>
<comment type="subcellular location">
    <subcellularLocation>
        <location evidence="3">Cytoplasm</location>
    </subcellularLocation>
</comment>
<dbReference type="Proteomes" id="UP001470288">
    <property type="component" value="Unassembled WGS sequence"/>
</dbReference>
<evidence type="ECO:0000313" key="23">
    <source>
        <dbReference type="Proteomes" id="UP001470288"/>
    </source>
</evidence>
<keyword evidence="9" id="KW-0963">Cytoplasm</keyword>
<keyword evidence="23" id="KW-1185">Reference proteome</keyword>
<evidence type="ECO:0000256" key="13">
    <source>
        <dbReference type="ARBA" id="ARBA00023235"/>
    </source>
</evidence>
<evidence type="ECO:0000259" key="20">
    <source>
        <dbReference type="PROSITE" id="PS51171"/>
    </source>
</evidence>
<dbReference type="PIRSF" id="PIRSF001500">
    <property type="entry name" value="Chor_mut_pdt_Ppr"/>
    <property type="match status" value="1"/>
</dbReference>
<evidence type="ECO:0000256" key="4">
    <source>
        <dbReference type="ARBA" id="ARBA00004741"/>
    </source>
</evidence>
<keyword evidence="12" id="KW-0584">Phenylalanine biosynthesis</keyword>
<evidence type="ECO:0000256" key="11">
    <source>
        <dbReference type="ARBA" id="ARBA00023141"/>
    </source>
</evidence>
<keyword evidence="11" id="KW-0057">Aromatic amino acid biosynthesis</keyword>
<dbReference type="PROSITE" id="PS51171">
    <property type="entry name" value="PREPHENATE_DEHYDR_3"/>
    <property type="match status" value="1"/>
</dbReference>
<comment type="caution">
    <text evidence="22">The sequence shown here is derived from an EMBL/GenBank/DDBJ whole genome shotgun (WGS) entry which is preliminary data.</text>
</comment>
<comment type="function">
    <text evidence="2">Catalyzes the Claisen rearrangement of chorismate to prephenate and the decarboxylation/dehydration of prephenate to phenylpyruvate.</text>
</comment>
<dbReference type="EMBL" id="JBBMFC010000005">
    <property type="protein sequence ID" value="MEQ2578010.1"/>
    <property type="molecule type" value="Genomic_DNA"/>
</dbReference>
<evidence type="ECO:0000256" key="16">
    <source>
        <dbReference type="ARBA" id="ARBA00031175"/>
    </source>
</evidence>
<evidence type="ECO:0000256" key="15">
    <source>
        <dbReference type="ARBA" id="ARBA00023268"/>
    </source>
</evidence>
<dbReference type="InterPro" id="IPR002912">
    <property type="entry name" value="ACT_dom"/>
</dbReference>
<keyword evidence="13" id="KW-0413">Isomerase</keyword>
<comment type="pathway">
    <text evidence="4">Amino-acid biosynthesis; L-phenylalanine biosynthesis; phenylpyruvate from prephenate: step 1/1.</text>
</comment>
<accession>A0ABV1HYK0</accession>
<feature type="domain" description="ACT" evidence="21">
    <location>
        <begin position="300"/>
        <end position="376"/>
    </location>
</feature>
<dbReference type="PROSITE" id="PS51671">
    <property type="entry name" value="ACT"/>
    <property type="match status" value="1"/>
</dbReference>
<evidence type="ECO:0000256" key="9">
    <source>
        <dbReference type="ARBA" id="ARBA00022490"/>
    </source>
</evidence>
<dbReference type="CDD" id="cd13631">
    <property type="entry name" value="PBP2_Ct-PDT_like"/>
    <property type="match status" value="1"/>
</dbReference>
<gene>
    <name evidence="22" type="primary">pheA</name>
    <name evidence="22" type="ORF">WMO62_04010</name>
</gene>
<comment type="catalytic activity">
    <reaction evidence="18">
        <text>prephenate + H(+) = 3-phenylpyruvate + CO2 + H2O</text>
        <dbReference type="Rhea" id="RHEA:21648"/>
        <dbReference type="ChEBI" id="CHEBI:15377"/>
        <dbReference type="ChEBI" id="CHEBI:15378"/>
        <dbReference type="ChEBI" id="CHEBI:16526"/>
        <dbReference type="ChEBI" id="CHEBI:18005"/>
        <dbReference type="ChEBI" id="CHEBI:29934"/>
        <dbReference type="EC" id="4.2.1.51"/>
    </reaction>
</comment>